<dbReference type="FunFam" id="3.40.50.970:FF:000001">
    <property type="entry name" value="Pyruvate dehydrogenase E1 beta subunit"/>
    <property type="match status" value="1"/>
</dbReference>
<evidence type="ECO:0000259" key="5">
    <source>
        <dbReference type="SMART" id="SM00861"/>
    </source>
</evidence>
<evidence type="ECO:0000256" key="3">
    <source>
        <dbReference type="ARBA" id="ARBA00023002"/>
    </source>
</evidence>
<dbReference type="InterPro" id="IPR009014">
    <property type="entry name" value="Transketo_C/PFOR_II"/>
</dbReference>
<comment type="catalytic activity">
    <reaction evidence="4">
        <text>N(6)-[(R)-lipoyl]-L-lysyl-[protein] + 3-methyl-2-oxobutanoate + H(+) = N(6)-[(R)-S(8)-2-methylpropanoyldihydrolipoyl]-L-lysyl-[protein] + CO2</text>
        <dbReference type="Rhea" id="RHEA:13457"/>
        <dbReference type="Rhea" id="RHEA-COMP:10474"/>
        <dbReference type="Rhea" id="RHEA-COMP:10497"/>
        <dbReference type="ChEBI" id="CHEBI:11851"/>
        <dbReference type="ChEBI" id="CHEBI:15378"/>
        <dbReference type="ChEBI" id="CHEBI:16526"/>
        <dbReference type="ChEBI" id="CHEBI:83099"/>
        <dbReference type="ChEBI" id="CHEBI:83142"/>
        <dbReference type="EC" id="1.2.4.4"/>
    </reaction>
    <physiologicalReaction direction="left-to-right" evidence="4">
        <dbReference type="Rhea" id="RHEA:13458"/>
    </physiologicalReaction>
</comment>
<name>A6MI56_NYCOV</name>
<dbReference type="Pfam" id="PF02779">
    <property type="entry name" value="Transket_pyr"/>
    <property type="match status" value="1"/>
</dbReference>
<accession>A6MI56</accession>
<keyword evidence="3" id="KW-0560">Oxidoreductase</keyword>
<reference evidence="6" key="1">
    <citation type="journal article" date="2007" name="J. Eukaryot. Microbiol.">
        <title>Variation in macronuclear genome content of three ciliates with extensive chromosomal fragmentation: a preliminary analysis.</title>
        <authorList>
            <person name="McGrath C.L."/>
            <person name="Zufall R.A."/>
            <person name="Katz L.A."/>
        </authorList>
    </citation>
    <scope>NUCLEOTIDE SEQUENCE</scope>
</reference>
<dbReference type="InterPro" id="IPR033248">
    <property type="entry name" value="Transketolase_C"/>
</dbReference>
<dbReference type="GO" id="GO:0003863">
    <property type="term" value="F:branched-chain 2-oxo acid dehydrogenase activity"/>
    <property type="evidence" value="ECO:0007669"/>
    <property type="project" value="UniProtKB-EC"/>
</dbReference>
<dbReference type="CDD" id="cd07036">
    <property type="entry name" value="TPP_PYR_E1-PDHc-beta_like"/>
    <property type="match status" value="1"/>
</dbReference>
<dbReference type="Gene3D" id="3.40.50.920">
    <property type="match status" value="1"/>
</dbReference>
<feature type="domain" description="Transketolase-like pyrimidine-binding" evidence="5">
    <location>
        <begin position="52"/>
        <end position="227"/>
    </location>
</feature>
<dbReference type="SUPFAM" id="SSF52922">
    <property type="entry name" value="TK C-terminal domain-like"/>
    <property type="match status" value="1"/>
</dbReference>
<dbReference type="EC" id="1.2.4.4" evidence="2"/>
<dbReference type="InterPro" id="IPR029061">
    <property type="entry name" value="THDP-binding"/>
</dbReference>
<dbReference type="SUPFAM" id="SSF52518">
    <property type="entry name" value="Thiamin diphosphate-binding fold (THDP-binding)"/>
    <property type="match status" value="1"/>
</dbReference>
<evidence type="ECO:0000256" key="2">
    <source>
        <dbReference type="ARBA" id="ARBA00012277"/>
    </source>
</evidence>
<dbReference type="EMBL" id="EF125746">
    <property type="protein sequence ID" value="ABR27280.1"/>
    <property type="molecule type" value="Genomic_DNA"/>
</dbReference>
<proteinExistence type="predicted"/>
<protein>
    <recommendedName>
        <fullName evidence="2">3-methyl-2-oxobutanoate dehydrogenase (2-methylpropanoyl-transferring)</fullName>
        <ecNumber evidence="2">1.2.4.4</ecNumber>
    </recommendedName>
</protein>
<dbReference type="AlphaFoldDB" id="A6MI56"/>
<dbReference type="GO" id="GO:0009083">
    <property type="term" value="P:branched-chain amino acid catabolic process"/>
    <property type="evidence" value="ECO:0007669"/>
    <property type="project" value="TreeGrafter"/>
</dbReference>
<evidence type="ECO:0000256" key="4">
    <source>
        <dbReference type="ARBA" id="ARBA00051764"/>
    </source>
</evidence>
<dbReference type="Pfam" id="PF02780">
    <property type="entry name" value="Transketolase_C"/>
    <property type="match status" value="1"/>
</dbReference>
<dbReference type="SMART" id="SM00861">
    <property type="entry name" value="Transket_pyr"/>
    <property type="match status" value="1"/>
</dbReference>
<evidence type="ECO:0000313" key="6">
    <source>
        <dbReference type="EMBL" id="ABR27280.1"/>
    </source>
</evidence>
<dbReference type="FunFam" id="3.40.50.920:FF:000001">
    <property type="entry name" value="Pyruvate dehydrogenase E1 beta subunit"/>
    <property type="match status" value="1"/>
</dbReference>
<evidence type="ECO:0000256" key="1">
    <source>
        <dbReference type="ARBA" id="ARBA00001964"/>
    </source>
</evidence>
<comment type="cofactor">
    <cofactor evidence="1">
        <name>thiamine diphosphate</name>
        <dbReference type="ChEBI" id="CHEBI:58937"/>
    </cofactor>
</comment>
<dbReference type="GO" id="GO:0007584">
    <property type="term" value="P:response to nutrient"/>
    <property type="evidence" value="ECO:0007669"/>
    <property type="project" value="TreeGrafter"/>
</dbReference>
<dbReference type="PANTHER" id="PTHR42980:SF1">
    <property type="entry name" value="2-OXOISOVALERATE DEHYDROGENASE SUBUNIT BETA, MITOCHONDRIAL"/>
    <property type="match status" value="1"/>
</dbReference>
<dbReference type="Gene3D" id="3.40.50.970">
    <property type="match status" value="1"/>
</dbReference>
<dbReference type="PANTHER" id="PTHR42980">
    <property type="entry name" value="2-OXOISOVALERATE DEHYDROGENASE SUBUNIT BETA-RELATED"/>
    <property type="match status" value="1"/>
</dbReference>
<dbReference type="InterPro" id="IPR005475">
    <property type="entry name" value="Transketolase-like_Pyr-bd"/>
</dbReference>
<organism evidence="6">
    <name type="scientific">Nyctotherus ovalis</name>
    <name type="common">Ciliate protozoan</name>
    <dbReference type="NCBI Taxonomy" id="70075"/>
    <lineage>
        <taxon>Eukaryota</taxon>
        <taxon>Sar</taxon>
        <taxon>Alveolata</taxon>
        <taxon>Ciliophora</taxon>
        <taxon>Intramacronucleata</taxon>
        <taxon>Armophorea</taxon>
        <taxon>Clevelandellida</taxon>
        <taxon>Nyctotheridae</taxon>
        <taxon>Nyctotherus</taxon>
    </lineage>
</organism>
<sequence length="372" mass="40979">MLKAIQLTKHLVKTSRMARAFSSGPAPLKMDFSEKVNTNEIKLKDPNNLKKLNICQAVTNALDTALSSDPNTYVFGEDVKFGGVFRCTVGLNSKFGTDRVFNTPLSEQGIIGFSVGLAAAGGVPIPEIQFADYIFPAFDQFVNEAAKYRYRTAGRFNAGGITCRVAYGAVGHGGNYHSQAPEAHFLNSPGISIVIPRNPIQTKGLLLASIRSPDPVLFFEPKILYRMSEDMVPVEDYTIPLGKAEVVREGKDITLVGYGASIRQLQMGAKMAEEKGVQCEIIDLRTVVPYDIETIEKSVKKTGRLLVTHEGPLIGGVAADIAANIHERCFLHMQAPIKRVCGYDTPFPFVYEPFYIPNRLKIFDGIMETMEY</sequence>